<sequence>MGLPRWRLSDKAERTFRYIVLSIVGLILVYEKTYGSSSTQYAAMYLCVFSLVGTYLSNAIQRRYFTYVTEYAQAFRIVALIMMLCFFIIWIYTTYERLVLASLPNELFNIAP</sequence>
<feature type="transmembrane region" description="Helical" evidence="1">
    <location>
        <begin position="15"/>
        <end position="30"/>
    </location>
</feature>
<keyword evidence="3" id="KW-1185">Reference proteome</keyword>
<keyword evidence="1" id="KW-0812">Transmembrane</keyword>
<accession>A0A6G9QMM9</accession>
<feature type="transmembrane region" description="Helical" evidence="1">
    <location>
        <begin position="42"/>
        <end position="61"/>
    </location>
</feature>
<dbReference type="RefSeq" id="WP_167679001.1">
    <property type="nucleotide sequence ID" value="NZ_CP050313.1"/>
</dbReference>
<keyword evidence="1" id="KW-0472">Membrane</keyword>
<feature type="transmembrane region" description="Helical" evidence="1">
    <location>
        <begin position="73"/>
        <end position="93"/>
    </location>
</feature>
<evidence type="ECO:0000313" key="2">
    <source>
        <dbReference type="EMBL" id="QIR15325.1"/>
    </source>
</evidence>
<dbReference type="AlphaFoldDB" id="A0A6G9QMM9"/>
<protein>
    <submittedName>
        <fullName evidence="2">Uncharacterized protein</fullName>
    </submittedName>
</protein>
<proteinExistence type="predicted"/>
<dbReference type="EMBL" id="CP050313">
    <property type="protein sequence ID" value="QIR15325.1"/>
    <property type="molecule type" value="Genomic_DNA"/>
</dbReference>
<evidence type="ECO:0000256" key="1">
    <source>
        <dbReference type="SAM" id="Phobius"/>
    </source>
</evidence>
<name>A0A6G9QMM9_9GAMM</name>
<gene>
    <name evidence="2" type="ORF">HBH39_13195</name>
</gene>
<evidence type="ECO:0000313" key="3">
    <source>
        <dbReference type="Proteomes" id="UP000502608"/>
    </source>
</evidence>
<dbReference type="KEGG" id="saes:HBH39_13195"/>
<organism evidence="2 3">
    <name type="scientific">Shewanella aestuarii</name>
    <dbReference type="NCBI Taxonomy" id="1028752"/>
    <lineage>
        <taxon>Bacteria</taxon>
        <taxon>Pseudomonadati</taxon>
        <taxon>Pseudomonadota</taxon>
        <taxon>Gammaproteobacteria</taxon>
        <taxon>Alteromonadales</taxon>
        <taxon>Shewanellaceae</taxon>
        <taxon>Shewanella</taxon>
    </lineage>
</organism>
<dbReference type="Proteomes" id="UP000502608">
    <property type="component" value="Chromosome"/>
</dbReference>
<keyword evidence="1" id="KW-1133">Transmembrane helix</keyword>
<reference evidence="2 3" key="1">
    <citation type="submission" date="2020-03" db="EMBL/GenBank/DDBJ databases">
        <title>Complete genome sequence of Shewanella sp.</title>
        <authorList>
            <person name="Kim Y.-S."/>
            <person name="Kim S.-J."/>
            <person name="Jung H.-K."/>
            <person name="Kim K.-H."/>
        </authorList>
    </citation>
    <scope>NUCLEOTIDE SEQUENCE [LARGE SCALE GENOMIC DNA]</scope>
    <source>
        <strain evidence="2 3">PN3F2</strain>
    </source>
</reference>